<dbReference type="EMBL" id="MPRL01000057">
    <property type="protein sequence ID" value="OOZ39207.1"/>
    <property type="molecule type" value="Genomic_DNA"/>
</dbReference>
<evidence type="ECO:0000313" key="2">
    <source>
        <dbReference type="EMBL" id="OOZ39207.1"/>
    </source>
</evidence>
<evidence type="ECO:0000313" key="3">
    <source>
        <dbReference type="Proteomes" id="UP000191110"/>
    </source>
</evidence>
<sequence length="61" mass="6925">MAVWKKSNGRLYPIETNFSAIELAPPINHFYTMVITLLQLIGPLPIATLYSRYASNRDADK</sequence>
<dbReference type="AlphaFoldDB" id="A0A1T2L281"/>
<comment type="caution">
    <text evidence="2">The sequence shown here is derived from an EMBL/GenBank/DDBJ whole genome shotgun (WGS) entry which is preliminary data.</text>
</comment>
<protein>
    <submittedName>
        <fullName evidence="2">Uncharacterized protein</fullName>
    </submittedName>
</protein>
<keyword evidence="1" id="KW-0812">Transmembrane</keyword>
<gene>
    <name evidence="2" type="ORF">BOW53_12540</name>
</gene>
<keyword evidence="1" id="KW-1133">Transmembrane helix</keyword>
<keyword evidence="3" id="KW-1185">Reference proteome</keyword>
<feature type="transmembrane region" description="Helical" evidence="1">
    <location>
        <begin position="30"/>
        <end position="51"/>
    </location>
</feature>
<proteinExistence type="predicted"/>
<organism evidence="2 3">
    <name type="scientific">Solemya pervernicosa gill symbiont</name>
    <dbReference type="NCBI Taxonomy" id="642797"/>
    <lineage>
        <taxon>Bacteria</taxon>
        <taxon>Pseudomonadati</taxon>
        <taxon>Pseudomonadota</taxon>
        <taxon>Gammaproteobacteria</taxon>
        <taxon>sulfur-oxidizing symbionts</taxon>
    </lineage>
</organism>
<name>A0A1T2L281_9GAMM</name>
<evidence type="ECO:0000256" key="1">
    <source>
        <dbReference type="SAM" id="Phobius"/>
    </source>
</evidence>
<dbReference type="Proteomes" id="UP000191110">
    <property type="component" value="Unassembled WGS sequence"/>
</dbReference>
<reference evidence="2 3" key="1">
    <citation type="submission" date="2016-11" db="EMBL/GenBank/DDBJ databases">
        <title>Mixed transmission modes and dynamic genome evolution in an obligate animal-bacterial symbiosis.</title>
        <authorList>
            <person name="Russell S.L."/>
            <person name="Corbett-Detig R.B."/>
            <person name="Cavanaugh C.M."/>
        </authorList>
    </citation>
    <scope>NUCLEOTIDE SEQUENCE [LARGE SCALE GENOMIC DNA]</scope>
    <source>
        <strain evidence="2">Sveles-Q1</strain>
    </source>
</reference>
<accession>A0A1T2L281</accession>
<keyword evidence="1" id="KW-0472">Membrane</keyword>